<reference evidence="1 2" key="1">
    <citation type="submission" date="2015-10" db="EMBL/GenBank/DDBJ databases">
        <title>Genome analyses suggest a sexual origin of heterokaryosis in a supposedly ancient asexual fungus.</title>
        <authorList>
            <person name="Ropars J."/>
            <person name="Sedzielewska K."/>
            <person name="Noel J."/>
            <person name="Charron P."/>
            <person name="Farinelli L."/>
            <person name="Marton T."/>
            <person name="Kruger M."/>
            <person name="Pelin A."/>
            <person name="Brachmann A."/>
            <person name="Corradi N."/>
        </authorList>
    </citation>
    <scope>NUCLEOTIDE SEQUENCE [LARGE SCALE GENOMIC DNA]</scope>
    <source>
        <strain evidence="1 2">A4</strain>
    </source>
</reference>
<proteinExistence type="predicted"/>
<dbReference type="VEuPathDB" id="FungiDB:RhiirFUN_022438"/>
<dbReference type="VEuPathDB" id="FungiDB:FUN_017099"/>
<dbReference type="AlphaFoldDB" id="A0A2I1GA13"/>
<protein>
    <submittedName>
        <fullName evidence="1">Uncharacterized protein</fullName>
    </submittedName>
</protein>
<accession>A0A2I1GA13</accession>
<name>A0A2I1GA13_9GLOM</name>
<gene>
    <name evidence="1" type="ORF">RhiirA4_398815</name>
</gene>
<dbReference type="Proteomes" id="UP000234323">
    <property type="component" value="Unassembled WGS sequence"/>
</dbReference>
<comment type="caution">
    <text evidence="1">The sequence shown here is derived from an EMBL/GenBank/DDBJ whole genome shotgun (WGS) entry which is preliminary data.</text>
</comment>
<evidence type="ECO:0000313" key="1">
    <source>
        <dbReference type="EMBL" id="PKY43477.1"/>
    </source>
</evidence>
<dbReference type="OrthoDB" id="2307126at2759"/>
<organism evidence="1 2">
    <name type="scientific">Rhizophagus irregularis</name>
    <dbReference type="NCBI Taxonomy" id="588596"/>
    <lineage>
        <taxon>Eukaryota</taxon>
        <taxon>Fungi</taxon>
        <taxon>Fungi incertae sedis</taxon>
        <taxon>Mucoromycota</taxon>
        <taxon>Glomeromycotina</taxon>
        <taxon>Glomeromycetes</taxon>
        <taxon>Glomerales</taxon>
        <taxon>Glomeraceae</taxon>
        <taxon>Rhizophagus</taxon>
    </lineage>
</organism>
<dbReference type="EMBL" id="LLXI01000256">
    <property type="protein sequence ID" value="PKY43477.1"/>
    <property type="molecule type" value="Genomic_DNA"/>
</dbReference>
<evidence type="ECO:0000313" key="2">
    <source>
        <dbReference type="Proteomes" id="UP000234323"/>
    </source>
</evidence>
<dbReference type="VEuPathDB" id="FungiDB:RhiirA1_414367"/>
<sequence>MLNLDERLIKLRRNKQNQLLAAKFDNNEWDYIRNWVKCNMKCELSTNWSLLQMKLMEEFGKRHELNHIIRASHIIARNMDFAAVYFNKEGRNSEQN</sequence>
<keyword evidence="2" id="KW-1185">Reference proteome</keyword>